<evidence type="ECO:0000313" key="5">
    <source>
        <dbReference type="Proteomes" id="UP000030140"/>
    </source>
</evidence>
<protein>
    <submittedName>
        <fullName evidence="4">Peptidase M16</fullName>
    </submittedName>
</protein>
<dbReference type="Pfam" id="PF00675">
    <property type="entry name" value="Peptidase_M16"/>
    <property type="match status" value="1"/>
</dbReference>
<name>A0A0A2GR13_9FLAO</name>
<dbReference type="RefSeq" id="WP_035324718.1">
    <property type="nucleotide sequence ID" value="NZ_CP015125.1"/>
</dbReference>
<dbReference type="SUPFAM" id="SSF63411">
    <property type="entry name" value="LuxS/MPP-like metallohydrolase"/>
    <property type="match status" value="2"/>
</dbReference>
<evidence type="ECO:0000313" key="4">
    <source>
        <dbReference type="EMBL" id="KGO05677.1"/>
    </source>
</evidence>
<gene>
    <name evidence="4" type="ORF">NV36_01635</name>
</gene>
<keyword evidence="1" id="KW-0732">Signal</keyword>
<dbReference type="InterPro" id="IPR011765">
    <property type="entry name" value="Pept_M16_N"/>
</dbReference>
<evidence type="ECO:0000259" key="2">
    <source>
        <dbReference type="Pfam" id="PF00675"/>
    </source>
</evidence>
<sequence>MKKNIIIGAMLLLATASYAQVDRSKQPEPGPAPEINLKDPASFELKNGLKVLVVENKKLPRVSIQLTIDNPLIVEGEKAGVAALTSSMLGKGSKSIAKDVFEEEVDYLGANISFGSQSAFASGLSKYFERLVELTADAGINPNFTQVEFDKEKERLIEGLKSNEKSVTAIAGRVQSVLAYGADHPYGEFTTEETVNNVTLADVEKFHSDYFRPNNGYLIIIGDVNFDTVKKVVKDNFKKWKKGTIPETPFSEKQNVSTTEINFVNMDNAVQSEIAVQNTVELKMTDRDYFPALIANNILGGGGEARLFNNLREDKGYTYGSYSRIGSNEKTVTRFSATASVRNAVTDSSVVEIVKEINRIGSEPVSPEELANAKAKYTGSFVLALERPQTIANYAYNIESKGLPKDFYKNYLSNIDKVSQQDVQNAASKLFKGDNARIVVTGKGSEVIDNLSKVVIDGKTIPVKYFDVYGEGIEKPEFKKELPADLTVNKVLESYIAAIGGKDKLAAVNSVYIKAQGAMQGMTLDLELKKTTKEQFVQNIMMGGNSVSKQVLDGDKGYVVVQGQRKDLEGEDVEKVKAESSPFPEVNWLNGGASLEGIEKVNGEDAYVVKVADGKMNYYSTKTGLKLQEVTIQEMQGQTIKTSITLSKYQDVGGIKFPFVLSQSFGPQSIDFNVTEIKVNEGITNADFE</sequence>
<dbReference type="GO" id="GO:0046872">
    <property type="term" value="F:metal ion binding"/>
    <property type="evidence" value="ECO:0007669"/>
    <property type="project" value="InterPro"/>
</dbReference>
<feature type="signal peptide" evidence="1">
    <location>
        <begin position="1"/>
        <end position="19"/>
    </location>
</feature>
<comment type="caution">
    <text evidence="4">The sequence shown here is derived from an EMBL/GenBank/DDBJ whole genome shotgun (WGS) entry which is preliminary data.</text>
</comment>
<dbReference type="PATRIC" id="fig|1300343.5.peg.2225"/>
<dbReference type="InterPro" id="IPR007863">
    <property type="entry name" value="Peptidase_M16_C"/>
</dbReference>
<dbReference type="KEGG" id="ddo:I597_2207"/>
<organism evidence="4 5">
    <name type="scientific">Dokdonia donghaensis DSW-1</name>
    <dbReference type="NCBI Taxonomy" id="1300343"/>
    <lineage>
        <taxon>Bacteria</taxon>
        <taxon>Pseudomonadati</taxon>
        <taxon>Bacteroidota</taxon>
        <taxon>Flavobacteriia</taxon>
        <taxon>Flavobacteriales</taxon>
        <taxon>Flavobacteriaceae</taxon>
        <taxon>Dokdonia</taxon>
    </lineage>
</organism>
<dbReference type="EMBL" id="JSAQ01000001">
    <property type="protein sequence ID" value="KGO05677.1"/>
    <property type="molecule type" value="Genomic_DNA"/>
</dbReference>
<evidence type="ECO:0000259" key="3">
    <source>
        <dbReference type="Pfam" id="PF05193"/>
    </source>
</evidence>
<dbReference type="PANTHER" id="PTHR11851">
    <property type="entry name" value="METALLOPROTEASE"/>
    <property type="match status" value="1"/>
</dbReference>
<dbReference type="InterPro" id="IPR050361">
    <property type="entry name" value="MPP/UQCRC_Complex"/>
</dbReference>
<dbReference type="Pfam" id="PF05193">
    <property type="entry name" value="Peptidase_M16_C"/>
    <property type="match status" value="1"/>
</dbReference>
<dbReference type="AlphaFoldDB" id="A0A0A2GR13"/>
<dbReference type="Proteomes" id="UP000030140">
    <property type="component" value="Unassembled WGS sequence"/>
</dbReference>
<evidence type="ECO:0000256" key="1">
    <source>
        <dbReference type="SAM" id="SignalP"/>
    </source>
</evidence>
<dbReference type="PANTHER" id="PTHR11851:SF224">
    <property type="entry name" value="PROCESSING PROTEASE"/>
    <property type="match status" value="1"/>
</dbReference>
<feature type="chain" id="PRO_5001999104" evidence="1">
    <location>
        <begin position="20"/>
        <end position="689"/>
    </location>
</feature>
<keyword evidence="5" id="KW-1185">Reference proteome</keyword>
<dbReference type="Gene3D" id="3.30.830.10">
    <property type="entry name" value="Metalloenzyme, LuxS/M16 peptidase-like"/>
    <property type="match status" value="2"/>
</dbReference>
<dbReference type="InterPro" id="IPR011249">
    <property type="entry name" value="Metalloenz_LuxS/M16"/>
</dbReference>
<feature type="domain" description="Peptidase M16 N-terminal" evidence="2">
    <location>
        <begin position="51"/>
        <end position="165"/>
    </location>
</feature>
<feature type="domain" description="Peptidase M16 C-terminal" evidence="3">
    <location>
        <begin position="197"/>
        <end position="376"/>
    </location>
</feature>
<dbReference type="OrthoDB" id="9811314at2"/>
<reference evidence="4 5" key="1">
    <citation type="submission" date="2014-10" db="EMBL/GenBank/DDBJ databases">
        <title>Draft genome sequence of the proteorhodopsin-containing marine bacterium Dokdonia donghaensis.</title>
        <authorList>
            <person name="Gomez-Consarnau L."/>
            <person name="Gonzalez J.M."/>
            <person name="Riedel T."/>
            <person name="Jaenicke S."/>
            <person name="Wagner-Doebler I."/>
            <person name="Fuhrman J.A."/>
        </authorList>
    </citation>
    <scope>NUCLEOTIDE SEQUENCE [LARGE SCALE GENOMIC DNA]</scope>
    <source>
        <strain evidence="4 5">DSW-1</strain>
    </source>
</reference>
<proteinExistence type="predicted"/>
<accession>A0A0A2GR13</accession>